<sequence length="172" mass="20092">MIGTCNFIDDNDNRCNKTYNLQGIIFLNPETPSIIERIDLCKLHYGMITDDHTQRVRAFQMALKNTISENQKRKQIARANDTFYEESLMLRKIADLRELLSSINVSECKNYLCMANISKIDQYKKIYTVITLKPSNKVQYKFYFCSLRCFNIFKARCGILQPIQHGQMILNG</sequence>
<reference evidence="2" key="2">
    <citation type="submission" date="2024-03" db="EMBL/GenBank/DDBJ databases">
        <authorList>
            <person name="Ni Y."/>
            <person name="Xu T."/>
            <person name="Yan S."/>
            <person name="Chen L."/>
            <person name="Wang Y."/>
        </authorList>
    </citation>
    <scope>NUCLEOTIDE SEQUENCE</scope>
    <source>
        <strain evidence="2">NTT1</strain>
        <strain evidence="1">NTT2</strain>
    </source>
</reference>
<organism evidence="2">
    <name type="scientific">Nitrosopumilaceae spindle-shaped virus</name>
    <dbReference type="NCBI Taxonomy" id="3065433"/>
    <lineage>
        <taxon>Viruses</taxon>
    </lineage>
</organism>
<accession>A0AAT9JG46</accession>
<evidence type="ECO:0000313" key="2">
    <source>
        <dbReference type="EMBL" id="DBA52153.1"/>
    </source>
</evidence>
<proteinExistence type="predicted"/>
<dbReference type="EMBL" id="BK067783">
    <property type="protein sequence ID" value="DBA51748.1"/>
    <property type="molecule type" value="Genomic_DNA"/>
</dbReference>
<reference evidence="2" key="1">
    <citation type="journal article" date="2024" name="Environ. Microbiol. Rep.">
        <title>Hiding in plain sight: The discovery of complete genomes of 11 hypothetical spindle-shaped viruses that putatively infect mesophilic ammonia-oxidizing archaea.</title>
        <authorList>
            <person name="Ni Y."/>
            <person name="Xu T."/>
            <person name="Yan S."/>
            <person name="Chen L."/>
            <person name="Wang Y."/>
        </authorList>
    </citation>
    <scope>NUCLEOTIDE SEQUENCE</scope>
    <source>
        <strain evidence="2">NTT1</strain>
        <strain evidence="1">NTT2</strain>
    </source>
</reference>
<evidence type="ECO:0000313" key="1">
    <source>
        <dbReference type="EMBL" id="DBA51748.1"/>
    </source>
</evidence>
<protein>
    <submittedName>
        <fullName evidence="2">ORF12</fullName>
    </submittedName>
    <submittedName>
        <fullName evidence="1">ORF49</fullName>
    </submittedName>
</protein>
<dbReference type="EMBL" id="BK067791">
    <property type="protein sequence ID" value="DBA52153.1"/>
    <property type="molecule type" value="Genomic_DNA"/>
</dbReference>
<name>A0AAT9JG46_9VIRU</name>